<dbReference type="Proteomes" id="UP000184310">
    <property type="component" value="Unassembled WGS sequence"/>
</dbReference>
<dbReference type="GO" id="GO:0016787">
    <property type="term" value="F:hydrolase activity"/>
    <property type="evidence" value="ECO:0007669"/>
    <property type="project" value="UniProtKB-KW"/>
</dbReference>
<feature type="domain" description="SF3 helicase" evidence="5">
    <location>
        <begin position="361"/>
        <end position="515"/>
    </location>
</feature>
<dbReference type="PANTHER" id="PTHR35372:SF2">
    <property type="entry name" value="SF3 HELICASE DOMAIN-CONTAINING PROTEIN"/>
    <property type="match status" value="1"/>
</dbReference>
<evidence type="ECO:0000256" key="2">
    <source>
        <dbReference type="ARBA" id="ARBA00022801"/>
    </source>
</evidence>
<dbReference type="Pfam" id="PF03288">
    <property type="entry name" value="Pox_D5"/>
    <property type="match status" value="1"/>
</dbReference>
<proteinExistence type="predicted"/>
<dbReference type="InterPro" id="IPR014818">
    <property type="entry name" value="Phage/plasmid_primase_P4_C"/>
</dbReference>
<dbReference type="PANTHER" id="PTHR35372">
    <property type="entry name" value="ATP BINDING PROTEIN-RELATED"/>
    <property type="match status" value="1"/>
</dbReference>
<evidence type="ECO:0000313" key="6">
    <source>
        <dbReference type="EMBL" id="SHK38838.1"/>
    </source>
</evidence>
<dbReference type="SUPFAM" id="SSF52540">
    <property type="entry name" value="P-loop containing nucleoside triphosphate hydrolases"/>
    <property type="match status" value="1"/>
</dbReference>
<protein>
    <submittedName>
        <fullName evidence="6">Putative DNA primase/helicase</fullName>
    </submittedName>
</protein>
<dbReference type="PROSITE" id="PS51206">
    <property type="entry name" value="SF3_HELICASE_1"/>
    <property type="match status" value="1"/>
</dbReference>
<dbReference type="InterPro" id="IPR027417">
    <property type="entry name" value="P-loop_NTPase"/>
</dbReference>
<keyword evidence="2" id="KW-0378">Hydrolase</keyword>
<dbReference type="AlphaFoldDB" id="A0A1M6S2V6"/>
<dbReference type="NCBIfam" id="TIGR01613">
    <property type="entry name" value="primase_Cterm"/>
    <property type="match status" value="1"/>
</dbReference>
<dbReference type="RefSeq" id="WP_242958441.1">
    <property type="nucleotide sequence ID" value="NZ_FQZB01000016.1"/>
</dbReference>
<gene>
    <name evidence="6" type="ORF">SAMN02745163_03733</name>
</gene>
<dbReference type="GO" id="GO:0005524">
    <property type="term" value="F:ATP binding"/>
    <property type="evidence" value="ECO:0007669"/>
    <property type="project" value="UniProtKB-KW"/>
</dbReference>
<keyword evidence="1" id="KW-0547">Nucleotide-binding</keyword>
<dbReference type="InterPro" id="IPR051620">
    <property type="entry name" value="ORF904-like_C"/>
</dbReference>
<dbReference type="Pfam" id="PF08706">
    <property type="entry name" value="D5_N"/>
    <property type="match status" value="1"/>
</dbReference>
<dbReference type="Gene3D" id="3.40.50.300">
    <property type="entry name" value="P-loop containing nucleotide triphosphate hydrolases"/>
    <property type="match status" value="1"/>
</dbReference>
<dbReference type="SMART" id="SM00885">
    <property type="entry name" value="D5_N"/>
    <property type="match status" value="1"/>
</dbReference>
<dbReference type="InterPro" id="IPR004968">
    <property type="entry name" value="DNA_primase/NTPase_C"/>
</dbReference>
<name>A0A1M6S2V6_9CLOT</name>
<dbReference type="STRING" id="1121302.SAMN02745163_03733"/>
<dbReference type="InterPro" id="IPR014015">
    <property type="entry name" value="Helicase_SF3_DNA-vir"/>
</dbReference>
<dbReference type="Pfam" id="PF19263">
    <property type="entry name" value="DUF5906"/>
    <property type="match status" value="1"/>
</dbReference>
<evidence type="ECO:0000256" key="4">
    <source>
        <dbReference type="ARBA" id="ARBA00022840"/>
    </source>
</evidence>
<dbReference type="EMBL" id="FQZB01000016">
    <property type="protein sequence ID" value="SHK38838.1"/>
    <property type="molecule type" value="Genomic_DNA"/>
</dbReference>
<evidence type="ECO:0000259" key="5">
    <source>
        <dbReference type="PROSITE" id="PS51206"/>
    </source>
</evidence>
<keyword evidence="3 6" id="KW-0347">Helicase</keyword>
<evidence type="ECO:0000256" key="1">
    <source>
        <dbReference type="ARBA" id="ARBA00022741"/>
    </source>
</evidence>
<evidence type="ECO:0000313" key="7">
    <source>
        <dbReference type="Proteomes" id="UP000184310"/>
    </source>
</evidence>
<keyword evidence="4" id="KW-0067">ATP-binding</keyword>
<organism evidence="6 7">
    <name type="scientific">Clostridium cavendishii DSM 21758</name>
    <dbReference type="NCBI Taxonomy" id="1121302"/>
    <lineage>
        <taxon>Bacteria</taxon>
        <taxon>Bacillati</taxon>
        <taxon>Bacillota</taxon>
        <taxon>Clostridia</taxon>
        <taxon>Eubacteriales</taxon>
        <taxon>Clostridiaceae</taxon>
        <taxon>Clostridium</taxon>
    </lineage>
</organism>
<accession>A0A1M6S2V6</accession>
<sequence length="636" mass="74057">MKKTNEKKIYDLIFEQYYPLITGTKKPNVKEVTDEYAIPYDEIISHKDFGATLKPGTIMVDIDEMDNAKRVQKILEKLKINTVIIQTDSGMHFHFTNTNIKSNKQHYYTPIGIKTETKYPHSNVVTPIRLNNENRKILKASDKLDKLPVWLMPLSKRFTTDFSKMQEGDGRNDTLFSYILTLQQQAMTKDEIRSTIKVINQFVLKEPISDKELEVILRDKAFLKESFYLKGKLQYEKLASYLIREHHVVKINDTLHVYKDGYYTSEIDEIERIMLQYIVNSTRTPRLEVLRYLELKTEGVEMESPTLISLKNGVLNLETKQLLDFTPDYKIKNKVPFNYNPVAYSEIMDKTLNKICCSDKNLRLLIEEMIGYTLFRRNELGKCFILTGHGANGKSTLLDVIKKLLGKENISSVALNELNDRFRTFQLEGKLVNIGDDISNGYIDDNSTFKKLVTGETVNVERKGKDPFDFNNYSKLIFSCNEIPRINDLSDGLKRRIIFIPFNAKFSKHDKDYDPFIIDKLLSNESLEYLLKLALDGLERILYNRSFTHVDSVDEAWNDYERRNNPIIGFLEEGKIENEATKDVYLQYQIYCSDNGLKHLSRIAFSREICKHGYKTKQVKIDKKHIQIFINKGEGE</sequence>
<reference evidence="6 7" key="1">
    <citation type="submission" date="2016-11" db="EMBL/GenBank/DDBJ databases">
        <authorList>
            <person name="Jaros S."/>
            <person name="Januszkiewicz K."/>
            <person name="Wedrychowicz H."/>
        </authorList>
    </citation>
    <scope>NUCLEOTIDE SEQUENCE [LARGE SCALE GENOMIC DNA]</scope>
    <source>
        <strain evidence="6 7">DSM 21758</strain>
    </source>
</reference>
<evidence type="ECO:0000256" key="3">
    <source>
        <dbReference type="ARBA" id="ARBA00022806"/>
    </source>
</evidence>
<dbReference type="GO" id="GO:0004386">
    <property type="term" value="F:helicase activity"/>
    <property type="evidence" value="ECO:0007669"/>
    <property type="project" value="UniProtKB-KW"/>
</dbReference>
<dbReference type="InterPro" id="IPR045455">
    <property type="entry name" value="NrS-1_pol-like_helicase"/>
</dbReference>
<keyword evidence="7" id="KW-1185">Reference proteome</keyword>
<dbReference type="InterPro" id="IPR006500">
    <property type="entry name" value="Helicase_put_C_phage/plasmid"/>
</dbReference>